<dbReference type="VEuPathDB" id="FungiDB:I7I51_07354"/>
<dbReference type="OrthoDB" id="4186423at2759"/>
<sequence>MSSSAVLKILPELSPLAILSSEVLLREFHQFLLRGTPEQCWKLIPPQYRDQSQYLQHVLPTSTRPVSLHQSFPRLPPILSPTASLNSSNTSYDLAVQKDNGRFTPICPRPSVSSSSSSAASSLIASTHHDDPTHSAHHSVEAGPSKKRKEIEANIDVDQRKSPDDALAKLKKVQNSFHCAPLAITSCIYAVHEVEIKASLVPSNGRKFLSRAYSLLAQEWGCTDAEVKQIAKQGRRYLGLMEKCGPAIIFQLDKSASSHCSNHMTDEQQELFAKWVQKQQPEEKATENCNLAAAIMLDGLTCYGKREYTYGLLRDAQSSVLNIVRKYLSWDDDGTLFINDSRSSPSISHTTTCAISSDASNPTNNAGAENATNYTNTMASNCVNKALDPTTNMNADFANADISFNNTETLDRTSETDATLIPQPTTNIDVDFTNAGLSNWNGPTTNIDVDFTNAGLSNWNGPTTNIDVDFSNAGYSMLDFAIIPNLAAHISEPVPSN</sequence>
<gene>
    <name evidence="2" type="ORF">I7I51_07354</name>
</gene>
<organism evidence="2 3">
    <name type="scientific">Ajellomyces capsulatus</name>
    <name type="common">Darling's disease fungus</name>
    <name type="synonym">Histoplasma capsulatum</name>
    <dbReference type="NCBI Taxonomy" id="5037"/>
    <lineage>
        <taxon>Eukaryota</taxon>
        <taxon>Fungi</taxon>
        <taxon>Dikarya</taxon>
        <taxon>Ascomycota</taxon>
        <taxon>Pezizomycotina</taxon>
        <taxon>Eurotiomycetes</taxon>
        <taxon>Eurotiomycetidae</taxon>
        <taxon>Onygenales</taxon>
        <taxon>Ajellomycetaceae</taxon>
        <taxon>Histoplasma</taxon>
    </lineage>
</organism>
<accession>A0A8A1MR11</accession>
<feature type="compositionally biased region" description="Basic and acidic residues" evidence="1">
    <location>
        <begin position="127"/>
        <end position="140"/>
    </location>
</feature>
<feature type="compositionally biased region" description="Low complexity" evidence="1">
    <location>
        <begin position="111"/>
        <end position="126"/>
    </location>
</feature>
<proteinExistence type="predicted"/>
<evidence type="ECO:0000313" key="2">
    <source>
        <dbReference type="EMBL" id="QSS66497.1"/>
    </source>
</evidence>
<evidence type="ECO:0000313" key="3">
    <source>
        <dbReference type="Proteomes" id="UP000663671"/>
    </source>
</evidence>
<protein>
    <submittedName>
        <fullName evidence="2">Uncharacterized protein</fullName>
    </submittedName>
</protein>
<name>A0A8A1MR11_AJECA</name>
<dbReference type="AlphaFoldDB" id="A0A8A1MR11"/>
<reference evidence="2" key="1">
    <citation type="submission" date="2021-01" db="EMBL/GenBank/DDBJ databases">
        <title>Chromosome-level genome assembly of a human fungal pathogen reveals clustering of transcriptionally co-regulated genes.</title>
        <authorList>
            <person name="Voorhies M."/>
            <person name="Cohen S."/>
            <person name="Shea T.P."/>
            <person name="Petrus S."/>
            <person name="Munoz J.F."/>
            <person name="Poplawski S."/>
            <person name="Goldman W.E."/>
            <person name="Michael T."/>
            <person name="Cuomo C.A."/>
            <person name="Sil A."/>
            <person name="Beyhan S."/>
        </authorList>
    </citation>
    <scope>NUCLEOTIDE SEQUENCE</scope>
    <source>
        <strain evidence="2">WU24</strain>
    </source>
</reference>
<evidence type="ECO:0000256" key="1">
    <source>
        <dbReference type="SAM" id="MobiDB-lite"/>
    </source>
</evidence>
<feature type="region of interest" description="Disordered" evidence="1">
    <location>
        <begin position="105"/>
        <end position="149"/>
    </location>
</feature>
<dbReference type="Proteomes" id="UP000663671">
    <property type="component" value="Chromosome 3"/>
</dbReference>
<dbReference type="EMBL" id="CP069115">
    <property type="protein sequence ID" value="QSS66497.1"/>
    <property type="molecule type" value="Genomic_DNA"/>
</dbReference>